<comment type="similarity">
    <text evidence="3">Belongs to the glycosyltransferase 39 family.</text>
</comment>
<feature type="transmembrane region" description="Helical" evidence="11">
    <location>
        <begin position="1158"/>
        <end position="1175"/>
    </location>
</feature>
<evidence type="ECO:0000256" key="9">
    <source>
        <dbReference type="ARBA" id="ARBA00093617"/>
    </source>
</evidence>
<evidence type="ECO:0000256" key="3">
    <source>
        <dbReference type="ARBA" id="ARBA00007222"/>
    </source>
</evidence>
<comment type="subcellular location">
    <subcellularLocation>
        <location evidence="1">Endomembrane system</location>
        <topology evidence="1">Multi-pass membrane protein</topology>
    </subcellularLocation>
</comment>
<protein>
    <recommendedName>
        <fullName evidence="9">Polyprenol-phosphate-mannose--protein mannosyltransferase</fullName>
    </recommendedName>
    <alternativeName>
        <fullName evidence="10">Protein O-mannosyltransferase</fullName>
    </alternativeName>
</protein>
<feature type="transmembrane region" description="Helical" evidence="11">
    <location>
        <begin position="1182"/>
        <end position="1199"/>
    </location>
</feature>
<dbReference type="AlphaFoldDB" id="A0A917HSE8"/>
<dbReference type="Pfam" id="PF02366">
    <property type="entry name" value="PMT"/>
    <property type="match status" value="1"/>
</dbReference>
<evidence type="ECO:0000256" key="8">
    <source>
        <dbReference type="ARBA" id="ARBA00023136"/>
    </source>
</evidence>
<sequence>MRNSGLYKLIIAILFVFMAIPLSIGHAAENGEHPNLLLNPGFEETESGVPLSWTQDVWVPGSEVTRFTVDTSNTHSGGTAAVIENTQPNHAKWVQKVKVDANTYYRINGWVNVAGADENATGANLLIIGVGGEFPQIHNTAGEWKPIEFYGKTSKGQKEIQLAASLGGYGSLNTGRAWFDDLSITKIDKLPAGVTAISFTPSDVSGGDAAKADSPPKVSAFPVLAISTLIVMLFVYLYTRTFRQRLPLEQAGASKSSQVLAWLLIALGFRIVIAVGYTGYESDLRTFIFWGNAAYTKGITGFYQEGMFADYPPGYIYVLYVLGMLQQLLGLDGASKGAYLLYKLPAIIADLAAGWVIYKAAGKKLGETAAFGLAMLYLWNPAIWVDSAAWGQVDSIFTLFLLLAIQAVVGNKLERGALWFAIAVLVKPQALIFTPVILLAIAHKREWKRTAISAVYGLAIFVALAIPFFWSNGGIAGLINLYKTTLASYPYATLNVFNLYALTGGNWTDLDHTFLFIPYSTWGIIAILLAVALSVFLSVNAKDKSDLSKSYYIGMILIAVMFLLGTKMHERYLFPAILLGVFAYIEAKDRRILHILLGYSITFFINVGYVLAFSKFTTNVPTDGIVIVTSIANLGLLLYMLYVGYDIYIRGRVQSVPSLAEDEQARNDEKLLSELVNVQRSDKKDASSARLKKKDWIAMLAITLIYAVVALSNLGSTQTLGSGWTPAKSGQSFYVDLGEARQLERMNSFGGYGEGKYKLEFSNTPDAWSNPVDLEQKGGDDLKWAIHPLDITARYVKVTTNQTGYSMQEMAFYAKGSDEPVAISQVVEEEKVEGKSSAVRLFDEQSAAAYKASYKNGSYFDEIYHARTALEHIEGVRAYENTHPPLGKIIIALGIKLFGLSPFGWRIMGTLFGIAMVPVLYLFALRLFKRTGYAAAAAGLLAAEFMHFTQTRIATIDVYGVFFIMLMFYFMHKYYSLNFYSTPLRKTLVPLFWAGLLFGIGVASKWIVIYGGAGLAVMLALSLFDRYRQYGAAKRILAAGKVKAAEEDTYRKIVRLFPRNTVITLAVCLIFYVAIPAVIYGLSYIPVLDVAGDEYTAERLVDYQKNMYHYHSELVATHPYSSQWWEWPFMKRPVWYYSGSDLANPSHVSTISAFGNPLIWWTGIFALLGTLYFSIKRKDKRVYIIWIAYLSQYLPWMLVPRLTFIYHYFAMVPFMILAIIYMFKLYEEKHPDRQWLRWLYVAVAAVLFLLYYPVLSGMEVARAYAGVIRIFDSWVFYG</sequence>
<gene>
    <name evidence="14" type="ORF">GCM10010918_52840</name>
</gene>
<feature type="transmembrane region" description="Helical" evidence="11">
    <location>
        <begin position="903"/>
        <end position="924"/>
    </location>
</feature>
<feature type="domain" description="Protein O-mannosyl-transferase C-terminal four TM" evidence="13">
    <location>
        <begin position="1098"/>
        <end position="1274"/>
    </location>
</feature>
<feature type="transmembrane region" description="Helical" evidence="11">
    <location>
        <begin position="1061"/>
        <end position="1085"/>
    </location>
</feature>
<dbReference type="EMBL" id="BMHY01000018">
    <property type="protein sequence ID" value="GGG87890.1"/>
    <property type="molecule type" value="Genomic_DNA"/>
</dbReference>
<feature type="transmembrane region" description="Helical" evidence="11">
    <location>
        <begin position="419"/>
        <end position="442"/>
    </location>
</feature>
<keyword evidence="8 11" id="KW-0472">Membrane</keyword>
<keyword evidence="4" id="KW-0328">Glycosyltransferase</keyword>
<name>A0A917HSE8_9BACL</name>
<feature type="transmembrane region" description="Helical" evidence="11">
    <location>
        <begin position="624"/>
        <end position="645"/>
    </location>
</feature>
<dbReference type="PANTHER" id="PTHR10050">
    <property type="entry name" value="DOLICHYL-PHOSPHATE-MANNOSE--PROTEIN MANNOSYLTRANSFERASE"/>
    <property type="match status" value="1"/>
</dbReference>
<feature type="transmembrane region" description="Helical" evidence="11">
    <location>
        <begin position="259"/>
        <end position="280"/>
    </location>
</feature>
<keyword evidence="6 11" id="KW-0812">Transmembrane</keyword>
<feature type="transmembrane region" description="Helical" evidence="11">
    <location>
        <begin position="550"/>
        <end position="566"/>
    </location>
</feature>
<dbReference type="InterPro" id="IPR032421">
    <property type="entry name" value="PMT_4TMC"/>
</dbReference>
<feature type="transmembrane region" description="Helical" evidence="11">
    <location>
        <begin position="314"/>
        <end position="331"/>
    </location>
</feature>
<evidence type="ECO:0000256" key="5">
    <source>
        <dbReference type="ARBA" id="ARBA00022679"/>
    </source>
</evidence>
<evidence type="ECO:0000256" key="6">
    <source>
        <dbReference type="ARBA" id="ARBA00022692"/>
    </source>
</evidence>
<feature type="transmembrane region" description="Helical" evidence="11">
    <location>
        <begin position="396"/>
        <end position="413"/>
    </location>
</feature>
<dbReference type="GO" id="GO:0016020">
    <property type="term" value="C:membrane"/>
    <property type="evidence" value="ECO:0007669"/>
    <property type="project" value="InterPro"/>
</dbReference>
<feature type="transmembrane region" description="Helical" evidence="11">
    <location>
        <begin position="1205"/>
        <end position="1223"/>
    </location>
</feature>
<feature type="transmembrane region" description="Helical" evidence="11">
    <location>
        <begin position="220"/>
        <end position="238"/>
    </location>
</feature>
<organism evidence="14 15">
    <name type="scientific">Paenibacillus radicis</name>
    <name type="common">ex Gao et al. 2016</name>
    <dbReference type="NCBI Taxonomy" id="1737354"/>
    <lineage>
        <taxon>Bacteria</taxon>
        <taxon>Bacillati</taxon>
        <taxon>Bacillota</taxon>
        <taxon>Bacilli</taxon>
        <taxon>Bacillales</taxon>
        <taxon>Paenibacillaceae</taxon>
        <taxon>Paenibacillus</taxon>
    </lineage>
</organism>
<evidence type="ECO:0000259" key="13">
    <source>
        <dbReference type="Pfam" id="PF16192"/>
    </source>
</evidence>
<feature type="transmembrane region" description="Helical" evidence="11">
    <location>
        <begin position="454"/>
        <end position="479"/>
    </location>
</feature>
<dbReference type="GO" id="GO:0000030">
    <property type="term" value="F:mannosyltransferase activity"/>
    <property type="evidence" value="ECO:0007669"/>
    <property type="project" value="InterPro"/>
</dbReference>
<evidence type="ECO:0000256" key="4">
    <source>
        <dbReference type="ARBA" id="ARBA00022676"/>
    </source>
</evidence>
<evidence type="ECO:0000313" key="14">
    <source>
        <dbReference type="EMBL" id="GGG87890.1"/>
    </source>
</evidence>
<keyword evidence="7 11" id="KW-1133">Transmembrane helix</keyword>
<proteinExistence type="inferred from homology"/>
<evidence type="ECO:0000256" key="10">
    <source>
        <dbReference type="ARBA" id="ARBA00093644"/>
    </source>
</evidence>
<keyword evidence="5" id="KW-0808">Transferase</keyword>
<dbReference type="SUPFAM" id="SSF49785">
    <property type="entry name" value="Galactose-binding domain-like"/>
    <property type="match status" value="1"/>
</dbReference>
<dbReference type="GO" id="GO:0006493">
    <property type="term" value="P:protein O-linked glycosylation"/>
    <property type="evidence" value="ECO:0007669"/>
    <property type="project" value="InterPro"/>
</dbReference>
<accession>A0A917HSE8</accession>
<dbReference type="InterPro" id="IPR003342">
    <property type="entry name" value="ArnT-like_N"/>
</dbReference>
<feature type="transmembrane region" description="Helical" evidence="11">
    <location>
        <begin position="1235"/>
        <end position="1254"/>
    </location>
</feature>
<keyword evidence="15" id="KW-1185">Reference proteome</keyword>
<feature type="transmembrane region" description="Helical" evidence="11">
    <location>
        <begin position="592"/>
        <end position="612"/>
    </location>
</feature>
<comment type="caution">
    <text evidence="14">The sequence shown here is derived from an EMBL/GenBank/DDBJ whole genome shotgun (WGS) entry which is preliminary data.</text>
</comment>
<feature type="transmembrane region" description="Helical" evidence="11">
    <location>
        <begin position="953"/>
        <end position="971"/>
    </location>
</feature>
<feature type="transmembrane region" description="Helical" evidence="11">
    <location>
        <begin position="516"/>
        <end position="538"/>
    </location>
</feature>
<dbReference type="Gene3D" id="2.60.120.260">
    <property type="entry name" value="Galactose-binding domain-like"/>
    <property type="match status" value="2"/>
</dbReference>
<dbReference type="InterPro" id="IPR008979">
    <property type="entry name" value="Galactose-bd-like_sf"/>
</dbReference>
<feature type="transmembrane region" description="Helical" evidence="11">
    <location>
        <begin position="696"/>
        <end position="715"/>
    </location>
</feature>
<evidence type="ECO:0000256" key="7">
    <source>
        <dbReference type="ARBA" id="ARBA00022989"/>
    </source>
</evidence>
<dbReference type="GO" id="GO:0012505">
    <property type="term" value="C:endomembrane system"/>
    <property type="evidence" value="ECO:0007669"/>
    <property type="project" value="UniProtKB-SubCell"/>
</dbReference>
<evidence type="ECO:0000256" key="1">
    <source>
        <dbReference type="ARBA" id="ARBA00004127"/>
    </source>
</evidence>
<evidence type="ECO:0000256" key="2">
    <source>
        <dbReference type="ARBA" id="ARBA00004922"/>
    </source>
</evidence>
<dbReference type="Pfam" id="PF16192">
    <property type="entry name" value="PMT_4TMC"/>
    <property type="match status" value="1"/>
</dbReference>
<feature type="transmembrane region" description="Helical" evidence="11">
    <location>
        <begin position="572"/>
        <end position="587"/>
    </location>
</feature>
<feature type="transmembrane region" description="Helical" evidence="11">
    <location>
        <begin position="338"/>
        <end position="358"/>
    </location>
</feature>
<evidence type="ECO:0000313" key="15">
    <source>
        <dbReference type="Proteomes" id="UP000600247"/>
    </source>
</evidence>
<dbReference type="Proteomes" id="UP000600247">
    <property type="component" value="Unassembled WGS sequence"/>
</dbReference>
<reference evidence="14 15" key="1">
    <citation type="journal article" date="2014" name="Int. J. Syst. Evol. Microbiol.">
        <title>Complete genome sequence of Corynebacterium casei LMG S-19264T (=DSM 44701T), isolated from a smear-ripened cheese.</title>
        <authorList>
            <consortium name="US DOE Joint Genome Institute (JGI-PGF)"/>
            <person name="Walter F."/>
            <person name="Albersmeier A."/>
            <person name="Kalinowski J."/>
            <person name="Ruckert C."/>
        </authorList>
    </citation>
    <scope>NUCLEOTIDE SEQUENCE [LARGE SCALE GENOMIC DNA]</scope>
    <source>
        <strain evidence="14 15">CGMCC 1.15286</strain>
    </source>
</reference>
<feature type="transmembrane region" description="Helical" evidence="11">
    <location>
        <begin position="991"/>
        <end position="1024"/>
    </location>
</feature>
<comment type="pathway">
    <text evidence="2">Protein modification; protein glycosylation.</text>
</comment>
<feature type="domain" description="ArnT-like N-terminal" evidence="12">
    <location>
        <begin position="849"/>
        <end position="1082"/>
    </location>
</feature>
<evidence type="ECO:0000259" key="12">
    <source>
        <dbReference type="Pfam" id="PF02366"/>
    </source>
</evidence>
<evidence type="ECO:0000256" key="11">
    <source>
        <dbReference type="SAM" id="Phobius"/>
    </source>
</evidence>
<dbReference type="InterPro" id="IPR027005">
    <property type="entry name" value="PMT-like"/>
</dbReference>